<sequence length="169" mass="19109">MNEVLIGEVIKSHGVQGELKVYPITDNPQRFKKLDRVSLEQKGVTRSFKILKARVHQDEVYLTLEGIETREEADKLRGSAVKIDRADVPPLKEGWYYFELEGMQVFEGEICLGVLTQVIETGANDVYLVKGEQREICVPALKSVVKKVDVPGRRMEVELPPGLLEDESQ</sequence>
<dbReference type="InterPro" id="IPR009000">
    <property type="entry name" value="Transl_B-barrel_sf"/>
</dbReference>
<dbReference type="InterPro" id="IPR011033">
    <property type="entry name" value="PRC_barrel-like_sf"/>
</dbReference>
<dbReference type="KEGG" id="dmt:DESME_11565"/>
<dbReference type="PANTHER" id="PTHR33692">
    <property type="entry name" value="RIBOSOME MATURATION FACTOR RIMM"/>
    <property type="match status" value="1"/>
</dbReference>
<comment type="subunit">
    <text evidence="5">Binds ribosomal protein uS19.</text>
</comment>
<dbReference type="Gene3D" id="2.40.30.60">
    <property type="entry name" value="RimM"/>
    <property type="match status" value="1"/>
</dbReference>
<accession>W0EES0</accession>
<evidence type="ECO:0000259" key="7">
    <source>
        <dbReference type="Pfam" id="PF24986"/>
    </source>
</evidence>
<dbReference type="InterPro" id="IPR036976">
    <property type="entry name" value="RimM_N_sf"/>
</dbReference>
<keyword evidence="2 5" id="KW-0690">Ribosome biogenesis</keyword>
<dbReference type="NCBIfam" id="TIGR02273">
    <property type="entry name" value="16S_RimM"/>
    <property type="match status" value="1"/>
</dbReference>
<dbReference type="SUPFAM" id="SSF50447">
    <property type="entry name" value="Translation proteins"/>
    <property type="match status" value="1"/>
</dbReference>
<name>W0EES0_9FIRM</name>
<dbReference type="AlphaFoldDB" id="W0EES0"/>
<keyword evidence="3 5" id="KW-0698">rRNA processing</keyword>
<dbReference type="GO" id="GO:0006364">
    <property type="term" value="P:rRNA processing"/>
    <property type="evidence" value="ECO:0007669"/>
    <property type="project" value="UniProtKB-UniRule"/>
</dbReference>
<evidence type="ECO:0000256" key="5">
    <source>
        <dbReference type="HAMAP-Rule" id="MF_00014"/>
    </source>
</evidence>
<evidence type="ECO:0000259" key="6">
    <source>
        <dbReference type="Pfam" id="PF01782"/>
    </source>
</evidence>
<keyword evidence="4 5" id="KW-0143">Chaperone</keyword>
<comment type="similarity">
    <text evidence="5">Belongs to the RimM family.</text>
</comment>
<dbReference type="InterPro" id="IPR002676">
    <property type="entry name" value="RimM_N"/>
</dbReference>
<evidence type="ECO:0000256" key="4">
    <source>
        <dbReference type="ARBA" id="ARBA00023186"/>
    </source>
</evidence>
<organism evidence="8 9">
    <name type="scientific">Desulfitobacterium metallireducens DSM 15288</name>
    <dbReference type="NCBI Taxonomy" id="871968"/>
    <lineage>
        <taxon>Bacteria</taxon>
        <taxon>Bacillati</taxon>
        <taxon>Bacillota</taxon>
        <taxon>Clostridia</taxon>
        <taxon>Eubacteriales</taxon>
        <taxon>Desulfitobacteriaceae</taxon>
        <taxon>Desulfitobacterium</taxon>
    </lineage>
</organism>
<keyword evidence="1 5" id="KW-0963">Cytoplasm</keyword>
<proteinExistence type="inferred from homology"/>
<gene>
    <name evidence="5" type="primary">rimM</name>
    <name evidence="8" type="ORF">DESME_11565</name>
</gene>
<keyword evidence="9" id="KW-1185">Reference proteome</keyword>
<comment type="function">
    <text evidence="5">An accessory protein needed during the final step in the assembly of 30S ribosomal subunit, possibly for assembly of the head region. Essential for efficient processing of 16S rRNA. May be needed both before and after RbfA during the maturation of 16S rRNA. It has affinity for free ribosomal 30S subunits but not for 70S ribosomes.</text>
</comment>
<dbReference type="SUPFAM" id="SSF50346">
    <property type="entry name" value="PRC-barrel domain"/>
    <property type="match status" value="1"/>
</dbReference>
<dbReference type="HAMAP" id="MF_00014">
    <property type="entry name" value="Ribosome_mat_RimM"/>
    <property type="match status" value="1"/>
</dbReference>
<feature type="domain" description="Ribosome maturation factor RimM PRC barrel" evidence="7">
    <location>
        <begin position="98"/>
        <end position="163"/>
    </location>
</feature>
<dbReference type="InterPro" id="IPR056792">
    <property type="entry name" value="PRC_RimM"/>
</dbReference>
<dbReference type="Pfam" id="PF01782">
    <property type="entry name" value="RimM"/>
    <property type="match status" value="1"/>
</dbReference>
<evidence type="ECO:0000256" key="1">
    <source>
        <dbReference type="ARBA" id="ARBA00022490"/>
    </source>
</evidence>
<dbReference type="Proteomes" id="UP000010847">
    <property type="component" value="Chromosome"/>
</dbReference>
<evidence type="ECO:0000313" key="9">
    <source>
        <dbReference type="Proteomes" id="UP000010847"/>
    </source>
</evidence>
<dbReference type="PANTHER" id="PTHR33692:SF1">
    <property type="entry name" value="RIBOSOME MATURATION FACTOR RIMM"/>
    <property type="match status" value="1"/>
</dbReference>
<dbReference type="EMBL" id="CP007032">
    <property type="protein sequence ID" value="AHF07576.1"/>
    <property type="molecule type" value="Genomic_DNA"/>
</dbReference>
<dbReference type="Gene3D" id="2.30.30.240">
    <property type="entry name" value="PRC-barrel domain"/>
    <property type="match status" value="1"/>
</dbReference>
<evidence type="ECO:0000313" key="8">
    <source>
        <dbReference type="EMBL" id="AHF07576.1"/>
    </source>
</evidence>
<dbReference type="RefSeq" id="WP_006718148.1">
    <property type="nucleotide sequence ID" value="NZ_CP007032.1"/>
</dbReference>
<reference evidence="8 9" key="1">
    <citation type="submission" date="2013-12" db="EMBL/GenBank/DDBJ databases">
        <authorList>
            <consortium name="DOE Joint Genome Institute"/>
            <person name="Smidt H."/>
            <person name="Huntemann M."/>
            <person name="Han J."/>
            <person name="Chen A."/>
            <person name="Kyrpides N."/>
            <person name="Mavromatis K."/>
            <person name="Markowitz V."/>
            <person name="Palaniappan K."/>
            <person name="Ivanova N."/>
            <person name="Schaumberg A."/>
            <person name="Pati A."/>
            <person name="Liolios K."/>
            <person name="Nordberg H.P."/>
            <person name="Cantor M.N."/>
            <person name="Hua S.X."/>
            <person name="Woyke T."/>
        </authorList>
    </citation>
    <scope>NUCLEOTIDE SEQUENCE [LARGE SCALE GENOMIC DNA]</scope>
    <source>
        <strain evidence="9">DSM 15288</strain>
    </source>
</reference>
<comment type="domain">
    <text evidence="5">The PRC barrel domain binds ribosomal protein uS19.</text>
</comment>
<dbReference type="GO" id="GO:0043022">
    <property type="term" value="F:ribosome binding"/>
    <property type="evidence" value="ECO:0007669"/>
    <property type="project" value="InterPro"/>
</dbReference>
<dbReference type="Pfam" id="PF24986">
    <property type="entry name" value="PRC_RimM"/>
    <property type="match status" value="1"/>
</dbReference>
<protein>
    <recommendedName>
        <fullName evidence="5">Ribosome maturation factor RimM</fullName>
    </recommendedName>
</protein>
<evidence type="ECO:0000256" key="3">
    <source>
        <dbReference type="ARBA" id="ARBA00022552"/>
    </source>
</evidence>
<dbReference type="GO" id="GO:0005737">
    <property type="term" value="C:cytoplasm"/>
    <property type="evidence" value="ECO:0007669"/>
    <property type="project" value="UniProtKB-SubCell"/>
</dbReference>
<dbReference type="InterPro" id="IPR011961">
    <property type="entry name" value="RimM"/>
</dbReference>
<feature type="domain" description="RimM N-terminal" evidence="6">
    <location>
        <begin position="6"/>
        <end position="86"/>
    </location>
</feature>
<dbReference type="eggNOG" id="COG0806">
    <property type="taxonomic scope" value="Bacteria"/>
</dbReference>
<dbReference type="GO" id="GO:0042274">
    <property type="term" value="P:ribosomal small subunit biogenesis"/>
    <property type="evidence" value="ECO:0007669"/>
    <property type="project" value="UniProtKB-UniRule"/>
</dbReference>
<comment type="subcellular location">
    <subcellularLocation>
        <location evidence="5">Cytoplasm</location>
    </subcellularLocation>
</comment>
<dbReference type="OrthoDB" id="9810331at2"/>
<dbReference type="HOGENOM" id="CLU_077636_3_2_9"/>
<evidence type="ECO:0000256" key="2">
    <source>
        <dbReference type="ARBA" id="ARBA00022517"/>
    </source>
</evidence>
<dbReference type="STRING" id="871968.DESME_11565"/>
<dbReference type="GO" id="GO:0005840">
    <property type="term" value="C:ribosome"/>
    <property type="evidence" value="ECO:0007669"/>
    <property type="project" value="InterPro"/>
</dbReference>